<dbReference type="InterPro" id="IPR004408">
    <property type="entry name" value="Biotin_CoA_COase_ligase"/>
</dbReference>
<dbReference type="Proteomes" id="UP000742460">
    <property type="component" value="Unassembled WGS sequence"/>
</dbReference>
<feature type="compositionally biased region" description="Acidic residues" evidence="2">
    <location>
        <begin position="309"/>
        <end position="320"/>
    </location>
</feature>
<dbReference type="GO" id="GO:0005737">
    <property type="term" value="C:cytoplasm"/>
    <property type="evidence" value="ECO:0007669"/>
    <property type="project" value="TreeGrafter"/>
</dbReference>
<evidence type="ECO:0000313" key="5">
    <source>
        <dbReference type="Proteomes" id="UP000742460"/>
    </source>
</evidence>
<feature type="domain" description="BPL/LPL catalytic" evidence="3">
    <location>
        <begin position="10"/>
        <end position="216"/>
    </location>
</feature>
<evidence type="ECO:0000259" key="3">
    <source>
        <dbReference type="PROSITE" id="PS51733"/>
    </source>
</evidence>
<evidence type="ECO:0000256" key="2">
    <source>
        <dbReference type="SAM" id="MobiDB-lite"/>
    </source>
</evidence>
<dbReference type="EMBL" id="DYUE01000117">
    <property type="protein sequence ID" value="HJG90999.1"/>
    <property type="molecule type" value="Genomic_DNA"/>
</dbReference>
<proteinExistence type="predicted"/>
<dbReference type="Pfam" id="PF03099">
    <property type="entry name" value="BPL_LplA_LipB"/>
    <property type="match status" value="1"/>
</dbReference>
<keyword evidence="1 4" id="KW-0436">Ligase</keyword>
<dbReference type="AlphaFoldDB" id="A0A921SWX8"/>
<gene>
    <name evidence="4" type="ORF">K8V81_04675</name>
</gene>
<feature type="region of interest" description="Disordered" evidence="2">
    <location>
        <begin position="37"/>
        <end position="72"/>
    </location>
</feature>
<accession>A0A921SWX8</accession>
<feature type="region of interest" description="Disordered" evidence="2">
    <location>
        <begin position="1"/>
        <end position="25"/>
    </location>
</feature>
<name>A0A921SWX8_9MICO</name>
<dbReference type="PANTHER" id="PTHR12835:SF5">
    <property type="entry name" value="BIOTIN--PROTEIN LIGASE"/>
    <property type="match status" value="1"/>
</dbReference>
<evidence type="ECO:0000256" key="1">
    <source>
        <dbReference type="ARBA" id="ARBA00022598"/>
    </source>
</evidence>
<dbReference type="GO" id="GO:0004077">
    <property type="term" value="F:biotin--[biotin carboxyl-carrier protein] ligase activity"/>
    <property type="evidence" value="ECO:0007669"/>
    <property type="project" value="UniProtKB-EC"/>
</dbReference>
<dbReference type="PANTHER" id="PTHR12835">
    <property type="entry name" value="BIOTIN PROTEIN LIGASE"/>
    <property type="match status" value="1"/>
</dbReference>
<reference evidence="4" key="2">
    <citation type="submission" date="2021-09" db="EMBL/GenBank/DDBJ databases">
        <authorList>
            <person name="Gilroy R."/>
        </authorList>
    </citation>
    <scope>NUCLEOTIDE SEQUENCE</scope>
    <source>
        <strain evidence="4">ChiGjej5B5-22894</strain>
    </source>
</reference>
<organism evidence="4 5">
    <name type="scientific">Brachybacterium massiliense</name>
    <dbReference type="NCBI Taxonomy" id="1755098"/>
    <lineage>
        <taxon>Bacteria</taxon>
        <taxon>Bacillati</taxon>
        <taxon>Actinomycetota</taxon>
        <taxon>Actinomycetes</taxon>
        <taxon>Micrococcales</taxon>
        <taxon>Dermabacteraceae</taxon>
        <taxon>Brachybacterium</taxon>
    </lineage>
</organism>
<feature type="region of interest" description="Disordered" evidence="2">
    <location>
        <begin position="296"/>
        <end position="320"/>
    </location>
</feature>
<dbReference type="CDD" id="cd16442">
    <property type="entry name" value="BPL"/>
    <property type="match status" value="1"/>
</dbReference>
<dbReference type="Gene3D" id="2.30.30.100">
    <property type="match status" value="1"/>
</dbReference>
<dbReference type="Gene3D" id="3.30.930.10">
    <property type="entry name" value="Bira Bifunctional Protein, Domain 2"/>
    <property type="match status" value="1"/>
</dbReference>
<dbReference type="InterPro" id="IPR004143">
    <property type="entry name" value="BPL_LPL_catalytic"/>
</dbReference>
<dbReference type="EC" id="6.3.4.15" evidence="4"/>
<dbReference type="SUPFAM" id="SSF55681">
    <property type="entry name" value="Class II aaRS and biotin synthetases"/>
    <property type="match status" value="1"/>
</dbReference>
<protein>
    <submittedName>
        <fullName evidence="4">Biotin--[acetyl-CoA-carboxylase] ligase</fullName>
        <ecNumber evidence="4">6.3.4.15</ecNumber>
    </submittedName>
</protein>
<comment type="caution">
    <text evidence="4">The sequence shown here is derived from an EMBL/GenBank/DDBJ whole genome shotgun (WGS) entry which is preliminary data.</text>
</comment>
<reference evidence="4" key="1">
    <citation type="journal article" date="2021" name="PeerJ">
        <title>Extensive microbial diversity within the chicken gut microbiome revealed by metagenomics and culture.</title>
        <authorList>
            <person name="Gilroy R."/>
            <person name="Ravi A."/>
            <person name="Getino M."/>
            <person name="Pursley I."/>
            <person name="Horton D.L."/>
            <person name="Alikhan N.F."/>
            <person name="Baker D."/>
            <person name="Gharbi K."/>
            <person name="Hall N."/>
            <person name="Watson M."/>
            <person name="Adriaenssens E.M."/>
            <person name="Foster-Nyarko E."/>
            <person name="Jarju S."/>
            <person name="Secka A."/>
            <person name="Antonio M."/>
            <person name="Oren A."/>
            <person name="Chaudhuri R.R."/>
            <person name="La Ragione R."/>
            <person name="Hildebrand F."/>
            <person name="Pallen M.J."/>
        </authorList>
    </citation>
    <scope>NUCLEOTIDE SEQUENCE</scope>
    <source>
        <strain evidence="4">ChiGjej5B5-22894</strain>
    </source>
</reference>
<dbReference type="InterPro" id="IPR045864">
    <property type="entry name" value="aa-tRNA-synth_II/BPL/LPL"/>
</dbReference>
<dbReference type="PROSITE" id="PS51733">
    <property type="entry name" value="BPL_LPL_CATALYTIC"/>
    <property type="match status" value="1"/>
</dbReference>
<feature type="compositionally biased region" description="Polar residues" evidence="2">
    <location>
        <begin position="37"/>
        <end position="48"/>
    </location>
</feature>
<dbReference type="NCBIfam" id="TIGR00121">
    <property type="entry name" value="birA_ligase"/>
    <property type="match status" value="1"/>
</dbReference>
<sequence>MDGTDGSDGKDSTDLMGASPHPLAPRILRLGAVTSTQDEASRRLQQGTPAPFAVTARRQTSGRGRLGRPFESPEGASLSCTYVHRTALDPTRRGWIPLVAGLSAVRALTEVTGRLAPAQVGLKWPNDLHTPDGRKLGGILVEGRGAEHVLVGIGLNLRAPLSPADGGVVPGAAWLRGEDGLCEDDGPPAPPEDPSTGEVLRESLETALVTTLREELERLESVQGDAVRAGVRDRYTMTCLTLGRRVRIDPLGRRAGGGDPPRSWSGLAREVDEHGRLVVDLEGDGRRAVDVGDVRHLRPEATAGTPEDGASDIEQEEHVT</sequence>
<evidence type="ECO:0000313" key="4">
    <source>
        <dbReference type="EMBL" id="HJG90999.1"/>
    </source>
</evidence>